<organism evidence="1 2">
    <name type="scientific">Tranquillimonas alkanivorans</name>
    <dbReference type="NCBI Taxonomy" id="441119"/>
    <lineage>
        <taxon>Bacteria</taxon>
        <taxon>Pseudomonadati</taxon>
        <taxon>Pseudomonadota</taxon>
        <taxon>Alphaproteobacteria</taxon>
        <taxon>Rhodobacterales</taxon>
        <taxon>Roseobacteraceae</taxon>
        <taxon>Tranquillimonas</taxon>
    </lineage>
</organism>
<dbReference type="SUPFAM" id="SSF53335">
    <property type="entry name" value="S-adenosyl-L-methionine-dependent methyltransferases"/>
    <property type="match status" value="1"/>
</dbReference>
<proteinExistence type="predicted"/>
<gene>
    <name evidence="1" type="ORF">SAMN04488047_110140</name>
</gene>
<dbReference type="GO" id="GO:0008757">
    <property type="term" value="F:S-adenosylmethionine-dependent methyltransferase activity"/>
    <property type="evidence" value="ECO:0007669"/>
    <property type="project" value="InterPro"/>
</dbReference>
<dbReference type="AlphaFoldDB" id="A0A1I5SBV1"/>
<dbReference type="Pfam" id="PF05401">
    <property type="entry name" value="NodS"/>
    <property type="match status" value="1"/>
</dbReference>
<name>A0A1I5SBV1_9RHOB</name>
<dbReference type="Proteomes" id="UP000199356">
    <property type="component" value="Unassembled WGS sequence"/>
</dbReference>
<dbReference type="RefSeq" id="WP_177215157.1">
    <property type="nucleotide sequence ID" value="NZ_FOXA01000010.1"/>
</dbReference>
<dbReference type="Gene3D" id="3.40.50.150">
    <property type="entry name" value="Vaccinia Virus protein VP39"/>
    <property type="match status" value="1"/>
</dbReference>
<dbReference type="InterPro" id="IPR008715">
    <property type="entry name" value="SAM-MeTfrase_NodS-like"/>
</dbReference>
<accession>A0A1I5SBV1</accession>
<dbReference type="STRING" id="441119.SAMN04488047_110140"/>
<protein>
    <submittedName>
        <fullName evidence="1">Nodulation protein S (NodS)</fullName>
    </submittedName>
</protein>
<evidence type="ECO:0000313" key="1">
    <source>
        <dbReference type="EMBL" id="SFP68007.1"/>
    </source>
</evidence>
<dbReference type="CDD" id="cd02440">
    <property type="entry name" value="AdoMet_MTases"/>
    <property type="match status" value="1"/>
</dbReference>
<sequence length="190" mass="20518">MPLEETLDHLRTLYAADPDPWRHDQSRYEREKHTRTVKAAGDGPFRQVVEIGCGTGALTARLAPLCDRLTALEAVPEVLATARVRMEGQGHVTVAPAVVPHDLPELSPDLVVLSEVLYFLTPQDIAALGGWIGTRAAPGARIVAVNWTGDTGHALGGPEAVDLLRQSLTHATWEPQVIFPGHVIDCGTCR</sequence>
<reference evidence="1 2" key="1">
    <citation type="submission" date="2016-10" db="EMBL/GenBank/DDBJ databases">
        <authorList>
            <person name="de Groot N.N."/>
        </authorList>
    </citation>
    <scope>NUCLEOTIDE SEQUENCE [LARGE SCALE GENOMIC DNA]</scope>
    <source>
        <strain evidence="1 2">DSM 19547</strain>
    </source>
</reference>
<dbReference type="InterPro" id="IPR029063">
    <property type="entry name" value="SAM-dependent_MTases_sf"/>
</dbReference>
<dbReference type="GO" id="GO:0009312">
    <property type="term" value="P:oligosaccharide biosynthetic process"/>
    <property type="evidence" value="ECO:0007669"/>
    <property type="project" value="InterPro"/>
</dbReference>
<keyword evidence="2" id="KW-1185">Reference proteome</keyword>
<dbReference type="EMBL" id="FOXA01000010">
    <property type="protein sequence ID" value="SFP68007.1"/>
    <property type="molecule type" value="Genomic_DNA"/>
</dbReference>
<evidence type="ECO:0000313" key="2">
    <source>
        <dbReference type="Proteomes" id="UP000199356"/>
    </source>
</evidence>